<evidence type="ECO:0000313" key="1">
    <source>
        <dbReference type="EMBL" id="CDZ90292.1"/>
    </source>
</evidence>
<gene>
    <name evidence="1" type="ORF">RHRU231_690004</name>
</gene>
<name>A0A098BPZ4_9NOCA</name>
<dbReference type="Proteomes" id="UP000042997">
    <property type="component" value="Unassembled WGS sequence"/>
</dbReference>
<reference evidence="1 2" key="1">
    <citation type="journal article" date="2014" name="Genome Announc.">
        <title>Draft Genome Sequence of Propane- and Butane-Oxidizing Actinobacterium Rhodococcus ruber IEGM 231.</title>
        <authorList>
            <person name="Ivshina I.B."/>
            <person name="Kuyukina M.S."/>
            <person name="Krivoruchko A.V."/>
            <person name="Barbe V."/>
            <person name="Fischer C."/>
        </authorList>
    </citation>
    <scope>NUCLEOTIDE SEQUENCE [LARGE SCALE GENOMIC DNA]</scope>
</reference>
<dbReference type="EMBL" id="CCSD01000082">
    <property type="protein sequence ID" value="CDZ90292.1"/>
    <property type="molecule type" value="Genomic_DNA"/>
</dbReference>
<proteinExistence type="predicted"/>
<dbReference type="AlphaFoldDB" id="A0A098BPZ4"/>
<protein>
    <submittedName>
        <fullName evidence="1">Uncharacterized protein</fullName>
    </submittedName>
</protein>
<accession>A0A098BPZ4</accession>
<sequence length="79" mass="8894">MPSNLRTTDPMTVLHFVESETFSIVQLVLRTGRNAVPPAADRNWLTSCPTVNDRIEHLIAGIVGEYRVLWGSCTTRLIR</sequence>
<evidence type="ECO:0000313" key="2">
    <source>
        <dbReference type="Proteomes" id="UP000042997"/>
    </source>
</evidence>
<organism evidence="1 2">
    <name type="scientific">Rhodococcus ruber</name>
    <dbReference type="NCBI Taxonomy" id="1830"/>
    <lineage>
        <taxon>Bacteria</taxon>
        <taxon>Bacillati</taxon>
        <taxon>Actinomycetota</taxon>
        <taxon>Actinomycetes</taxon>
        <taxon>Mycobacteriales</taxon>
        <taxon>Nocardiaceae</taxon>
        <taxon>Rhodococcus</taxon>
    </lineage>
</organism>